<proteinExistence type="predicted"/>
<evidence type="ECO:0000256" key="4">
    <source>
        <dbReference type="ARBA" id="ARBA00022840"/>
    </source>
</evidence>
<dbReference type="PANTHER" id="PTHR43289:SF6">
    <property type="entry name" value="SERINE_THREONINE-PROTEIN KINASE NEKL-3"/>
    <property type="match status" value="1"/>
</dbReference>
<organism evidence="7 8">
    <name type="scientific">Cerrena zonata</name>
    <dbReference type="NCBI Taxonomy" id="2478898"/>
    <lineage>
        <taxon>Eukaryota</taxon>
        <taxon>Fungi</taxon>
        <taxon>Dikarya</taxon>
        <taxon>Basidiomycota</taxon>
        <taxon>Agaricomycotina</taxon>
        <taxon>Agaricomycetes</taxon>
        <taxon>Polyporales</taxon>
        <taxon>Cerrenaceae</taxon>
        <taxon>Cerrena</taxon>
    </lineage>
</organism>
<dbReference type="EMBL" id="JASBNA010000003">
    <property type="protein sequence ID" value="KAK7693409.1"/>
    <property type="molecule type" value="Genomic_DNA"/>
</dbReference>
<keyword evidence="2" id="KW-0547">Nucleotide-binding</keyword>
<evidence type="ECO:0000313" key="8">
    <source>
        <dbReference type="Proteomes" id="UP001385951"/>
    </source>
</evidence>
<feature type="domain" description="Protein kinase" evidence="6">
    <location>
        <begin position="72"/>
        <end position="333"/>
    </location>
</feature>
<gene>
    <name evidence="7" type="ORF">QCA50_002977</name>
</gene>
<evidence type="ECO:0000256" key="5">
    <source>
        <dbReference type="SAM" id="MobiDB-lite"/>
    </source>
</evidence>
<dbReference type="CDD" id="cd00180">
    <property type="entry name" value="PKc"/>
    <property type="match status" value="1"/>
</dbReference>
<dbReference type="SUPFAM" id="SSF56112">
    <property type="entry name" value="Protein kinase-like (PK-like)"/>
    <property type="match status" value="1"/>
</dbReference>
<dbReference type="SMART" id="SM00220">
    <property type="entry name" value="S_TKc"/>
    <property type="match status" value="1"/>
</dbReference>
<dbReference type="PROSITE" id="PS50011">
    <property type="entry name" value="PROTEIN_KINASE_DOM"/>
    <property type="match status" value="1"/>
</dbReference>
<reference evidence="7 8" key="1">
    <citation type="submission" date="2022-09" db="EMBL/GenBank/DDBJ databases">
        <authorList>
            <person name="Palmer J.M."/>
        </authorList>
    </citation>
    <scope>NUCLEOTIDE SEQUENCE [LARGE SCALE GENOMIC DNA]</scope>
    <source>
        <strain evidence="7 8">DSM 7382</strain>
    </source>
</reference>
<accession>A0AAW0GQS7</accession>
<keyword evidence="4" id="KW-0067">ATP-binding</keyword>
<sequence length="333" mass="38130">MSPGLRRPSFSDSDSDRLSDCSSTSSCDEEEVNCRMSPNWCAYRHVIERRGFRLDTHRDVKQWYQHYWESLIAQGYTVTRDSPGYARACSGNDDELCKDAGLPENLFRGTRCRDGTKVVIKAVHIRSREYDVVRYLSSPALRNDPRNHLIPIQDFVEVPRENIVFIVMEEWSSQLIPETPCTLRLFLGALRQCIEHAVFMHMHHVAHLDISIRNLLTDYRHQYAYIDFELARRFDGVHHPRIHGCRGTEVAPELEQGGVSDPYKADVWALGKLIKRACSLTGYHVAELSGLLGAMLNPNFEQRPTAAMVLKSFDTIMAYIEESRLQMCSPLGP</sequence>
<name>A0AAW0GQS7_9APHY</name>
<dbReference type="InterPro" id="IPR000719">
    <property type="entry name" value="Prot_kinase_dom"/>
</dbReference>
<dbReference type="GO" id="GO:0004674">
    <property type="term" value="F:protein serine/threonine kinase activity"/>
    <property type="evidence" value="ECO:0007669"/>
    <property type="project" value="TreeGrafter"/>
</dbReference>
<keyword evidence="3" id="KW-0418">Kinase</keyword>
<dbReference type="InterPro" id="IPR011009">
    <property type="entry name" value="Kinase-like_dom_sf"/>
</dbReference>
<keyword evidence="1" id="KW-0808">Transferase</keyword>
<evidence type="ECO:0000256" key="2">
    <source>
        <dbReference type="ARBA" id="ARBA00022741"/>
    </source>
</evidence>
<dbReference type="GO" id="GO:0005524">
    <property type="term" value="F:ATP binding"/>
    <property type="evidence" value="ECO:0007669"/>
    <property type="project" value="UniProtKB-KW"/>
</dbReference>
<feature type="region of interest" description="Disordered" evidence="5">
    <location>
        <begin position="1"/>
        <end position="26"/>
    </location>
</feature>
<comment type="caution">
    <text evidence="7">The sequence shown here is derived from an EMBL/GenBank/DDBJ whole genome shotgun (WGS) entry which is preliminary data.</text>
</comment>
<dbReference type="PANTHER" id="PTHR43289">
    <property type="entry name" value="MITOGEN-ACTIVATED PROTEIN KINASE KINASE KINASE 20-RELATED"/>
    <property type="match status" value="1"/>
</dbReference>
<evidence type="ECO:0000259" key="6">
    <source>
        <dbReference type="PROSITE" id="PS50011"/>
    </source>
</evidence>
<evidence type="ECO:0000256" key="1">
    <source>
        <dbReference type="ARBA" id="ARBA00022679"/>
    </source>
</evidence>
<dbReference type="Proteomes" id="UP001385951">
    <property type="component" value="Unassembled WGS sequence"/>
</dbReference>
<evidence type="ECO:0000256" key="3">
    <source>
        <dbReference type="ARBA" id="ARBA00022777"/>
    </source>
</evidence>
<evidence type="ECO:0000313" key="7">
    <source>
        <dbReference type="EMBL" id="KAK7693409.1"/>
    </source>
</evidence>
<dbReference type="Gene3D" id="1.10.510.10">
    <property type="entry name" value="Transferase(Phosphotransferase) domain 1"/>
    <property type="match status" value="1"/>
</dbReference>
<keyword evidence="8" id="KW-1185">Reference proteome</keyword>
<protein>
    <recommendedName>
        <fullName evidence="6">Protein kinase domain-containing protein</fullName>
    </recommendedName>
</protein>
<dbReference type="AlphaFoldDB" id="A0AAW0GQS7"/>